<dbReference type="STRING" id="574376.BAMA_12280"/>
<dbReference type="CDD" id="cd01138">
    <property type="entry name" value="FeuA"/>
    <property type="match status" value="1"/>
</dbReference>
<evidence type="ECO:0000256" key="8">
    <source>
        <dbReference type="SAM" id="SignalP"/>
    </source>
</evidence>
<keyword evidence="5" id="KW-0564">Palmitate</keyword>
<evidence type="ECO:0000256" key="3">
    <source>
        <dbReference type="ARBA" id="ARBA00022448"/>
    </source>
</evidence>
<dbReference type="eggNOG" id="COG0614">
    <property type="taxonomic scope" value="Bacteria"/>
</dbReference>
<comment type="similarity">
    <text evidence="2">Belongs to the bacterial solute-binding protein 8 family.</text>
</comment>
<dbReference type="InterPro" id="IPR002491">
    <property type="entry name" value="ABC_transptr_periplasmic_BD"/>
</dbReference>
<gene>
    <name evidence="10" type="ORF">BAMA_12280</name>
</gene>
<evidence type="ECO:0000259" key="9">
    <source>
        <dbReference type="PROSITE" id="PS50983"/>
    </source>
</evidence>
<comment type="caution">
    <text evidence="10">The sequence shown here is derived from an EMBL/GenBank/DDBJ whole genome shotgun (WGS) entry which is preliminary data.</text>
</comment>
<dbReference type="InterPro" id="IPR051313">
    <property type="entry name" value="Bact_iron-sidero_bind"/>
</dbReference>
<proteinExistence type="inferred from homology"/>
<evidence type="ECO:0000256" key="7">
    <source>
        <dbReference type="SAM" id="MobiDB-lite"/>
    </source>
</evidence>
<feature type="chain" id="PRO_5039294635" evidence="8">
    <location>
        <begin position="20"/>
        <end position="322"/>
    </location>
</feature>
<keyword evidence="6" id="KW-0449">Lipoprotein</keyword>
<protein>
    <submittedName>
        <fullName evidence="10">Iron-uptake system-binding protein</fullName>
    </submittedName>
</protein>
<feature type="region of interest" description="Disordered" evidence="7">
    <location>
        <begin position="24"/>
        <end position="45"/>
    </location>
</feature>
<dbReference type="FunFam" id="3.40.50.1980:FF:000021">
    <property type="entry name" value="Iron-uptake system-binding protein"/>
    <property type="match status" value="1"/>
</dbReference>
<feature type="domain" description="Fe/B12 periplasmic-binding" evidence="9">
    <location>
        <begin position="63"/>
        <end position="322"/>
    </location>
</feature>
<evidence type="ECO:0000256" key="1">
    <source>
        <dbReference type="ARBA" id="ARBA00004193"/>
    </source>
</evidence>
<keyword evidence="11" id="KW-1185">Reference proteome</keyword>
<dbReference type="GO" id="GO:0030288">
    <property type="term" value="C:outer membrane-bounded periplasmic space"/>
    <property type="evidence" value="ECO:0007669"/>
    <property type="project" value="TreeGrafter"/>
</dbReference>
<evidence type="ECO:0000313" key="10">
    <source>
        <dbReference type="EMBL" id="KEK17518.1"/>
    </source>
</evidence>
<dbReference type="RefSeq" id="WP_034643000.1">
    <property type="nucleotide sequence ID" value="NZ_CBCSJC010000001.1"/>
</dbReference>
<evidence type="ECO:0000256" key="4">
    <source>
        <dbReference type="ARBA" id="ARBA00022729"/>
    </source>
</evidence>
<keyword evidence="4 8" id="KW-0732">Signal</keyword>
<reference evidence="10 11" key="1">
    <citation type="submission" date="2014-06" db="EMBL/GenBank/DDBJ databases">
        <title>Draft genome sequence of Bacillus manliponensis JCM 15802 (MCCC 1A00708).</title>
        <authorList>
            <person name="Lai Q."/>
            <person name="Liu Y."/>
            <person name="Shao Z."/>
        </authorList>
    </citation>
    <scope>NUCLEOTIDE SEQUENCE [LARGE SCALE GENOMIC DNA]</scope>
    <source>
        <strain evidence="10 11">JCM 15802</strain>
    </source>
</reference>
<dbReference type="Gene3D" id="3.40.50.1980">
    <property type="entry name" value="Nitrogenase molybdenum iron protein domain"/>
    <property type="match status" value="2"/>
</dbReference>
<dbReference type="AlphaFoldDB" id="A0A073K5J6"/>
<sequence>MNKRLLTLGMATVLSIGLAACGSAEKSATEQKPKSKETETKKTEERKITYLDQQYTVPGETKKIVTASLESMEDAAVLGVKPVGAITVAGELPKYLEKELKGAKSIGEKMEPNFETLLQLKPDVITGSSKFPAETAEKFTKIAPTFPVSHISTNWEANLKLMGELTGNEKKAEKVIKDYKADAEKAKEKIAPKLKDKKVVVVRLRGGNLNVYPKDVYFNPVVYSDLGLSVPAEIEAVKAQETIALEKMAEMNPDYIFLQFEESENANNPKVLEDLQNNPIWQSIQAVKDKKVFVNTVDPMAQGGTAWSKVEFLKAAEKHLAK</sequence>
<dbReference type="PROSITE" id="PS50983">
    <property type="entry name" value="FE_B12_PBP"/>
    <property type="match status" value="1"/>
</dbReference>
<dbReference type="PROSITE" id="PS51257">
    <property type="entry name" value="PROKAR_LIPOPROTEIN"/>
    <property type="match status" value="1"/>
</dbReference>
<dbReference type="SUPFAM" id="SSF53807">
    <property type="entry name" value="Helical backbone' metal receptor"/>
    <property type="match status" value="1"/>
</dbReference>
<accession>A0A073K5J6</accession>
<evidence type="ECO:0000256" key="6">
    <source>
        <dbReference type="ARBA" id="ARBA00023288"/>
    </source>
</evidence>
<feature type="compositionally biased region" description="Basic and acidic residues" evidence="7">
    <location>
        <begin position="27"/>
        <end position="45"/>
    </location>
</feature>
<dbReference type="OrthoDB" id="26763at2"/>
<evidence type="ECO:0000256" key="2">
    <source>
        <dbReference type="ARBA" id="ARBA00008814"/>
    </source>
</evidence>
<dbReference type="Pfam" id="PF01497">
    <property type="entry name" value="Peripla_BP_2"/>
    <property type="match status" value="1"/>
</dbReference>
<comment type="subcellular location">
    <subcellularLocation>
        <location evidence="1">Cell membrane</location>
        <topology evidence="1">Lipid-anchor</topology>
    </subcellularLocation>
</comment>
<dbReference type="GO" id="GO:1901678">
    <property type="term" value="P:iron coordination entity transport"/>
    <property type="evidence" value="ECO:0007669"/>
    <property type="project" value="UniProtKB-ARBA"/>
</dbReference>
<dbReference type="PANTHER" id="PTHR30532:SF10">
    <property type="entry name" value="IRON-UPTAKE SYSTEM-BINDING PROTEIN"/>
    <property type="match status" value="1"/>
</dbReference>
<dbReference type="PANTHER" id="PTHR30532">
    <property type="entry name" value="IRON III DICITRATE-BINDING PERIPLASMIC PROTEIN"/>
    <property type="match status" value="1"/>
</dbReference>
<organism evidence="10 11">
    <name type="scientific">Bacillus manliponensis</name>
    <dbReference type="NCBI Taxonomy" id="574376"/>
    <lineage>
        <taxon>Bacteria</taxon>
        <taxon>Bacillati</taxon>
        <taxon>Bacillota</taxon>
        <taxon>Bacilli</taxon>
        <taxon>Bacillales</taxon>
        <taxon>Bacillaceae</taxon>
        <taxon>Bacillus</taxon>
        <taxon>Bacillus cereus group</taxon>
    </lineage>
</organism>
<keyword evidence="3" id="KW-0813">Transport</keyword>
<dbReference type="GO" id="GO:0005886">
    <property type="term" value="C:plasma membrane"/>
    <property type="evidence" value="ECO:0007669"/>
    <property type="project" value="UniProtKB-SubCell"/>
</dbReference>
<evidence type="ECO:0000313" key="11">
    <source>
        <dbReference type="Proteomes" id="UP000027822"/>
    </source>
</evidence>
<name>A0A073K5J6_9BACI</name>
<feature type="signal peptide" evidence="8">
    <location>
        <begin position="1"/>
        <end position="19"/>
    </location>
</feature>
<dbReference type="EMBL" id="JOTN01000026">
    <property type="protein sequence ID" value="KEK17518.1"/>
    <property type="molecule type" value="Genomic_DNA"/>
</dbReference>
<dbReference type="Proteomes" id="UP000027822">
    <property type="component" value="Unassembled WGS sequence"/>
</dbReference>
<evidence type="ECO:0000256" key="5">
    <source>
        <dbReference type="ARBA" id="ARBA00023139"/>
    </source>
</evidence>